<sequence>MKLLKSHFALSRSQQNGIFVLVLLIIIFQAILLFDFYPPSETQSIPESQMLVYQRQLDSLKNIQAKKKDTIYPFNPNFITDFKAYQLGMSVEEIDRFLAYRSADKWVNSAVEFQKVTGISDSLLRLISASFRFPNRIQKPVSIKAGVKDSSGTSAYVTDLNSASAEDLIKVKGVGEVLSRRIVKYRQSIGGFRNHIQLNDVYGLTPEVVQNILQSFQILTRPDSEVRNINDITVSELAEIPYFNYELALKVINYRKLHEGITSFEELSKIDGFPSDKIDRIKLYLALQ</sequence>
<dbReference type="Gene3D" id="1.10.150.280">
    <property type="entry name" value="AF1531-like domain"/>
    <property type="match status" value="2"/>
</dbReference>
<name>A0ABT0YX76_9FLAO</name>
<keyword evidence="1" id="KW-0812">Transmembrane</keyword>
<keyword evidence="1" id="KW-1133">Transmembrane helix</keyword>
<dbReference type="SMART" id="SM00278">
    <property type="entry name" value="HhH1"/>
    <property type="match status" value="4"/>
</dbReference>
<feature type="domain" description="Helix-hairpin-helix DNA-binding motif class 1" evidence="2">
    <location>
        <begin position="235"/>
        <end position="254"/>
    </location>
</feature>
<dbReference type="InterPro" id="IPR003583">
    <property type="entry name" value="Hlx-hairpin-Hlx_DNA-bd_motif"/>
</dbReference>
<feature type="domain" description="Helix-hairpin-helix DNA-binding motif class 1" evidence="2">
    <location>
        <begin position="166"/>
        <end position="185"/>
    </location>
</feature>
<comment type="caution">
    <text evidence="3">The sequence shown here is derived from an EMBL/GenBank/DDBJ whole genome shotgun (WGS) entry which is preliminary data.</text>
</comment>
<evidence type="ECO:0000256" key="1">
    <source>
        <dbReference type="SAM" id="Phobius"/>
    </source>
</evidence>
<evidence type="ECO:0000313" key="4">
    <source>
        <dbReference type="Proteomes" id="UP001155077"/>
    </source>
</evidence>
<reference evidence="3" key="1">
    <citation type="submission" date="2022-06" db="EMBL/GenBank/DDBJ databases">
        <title>Gramella sediminis sp. nov., isolated from deep-sea sediment of the Indian Ocean.</title>
        <authorList>
            <person name="Yang L."/>
        </authorList>
    </citation>
    <scope>NUCLEOTIDE SEQUENCE</scope>
    <source>
        <strain evidence="3">HMD3159</strain>
    </source>
</reference>
<feature type="domain" description="Helix-hairpin-helix DNA-binding motif class 1" evidence="2">
    <location>
        <begin position="196"/>
        <end position="215"/>
    </location>
</feature>
<keyword evidence="4" id="KW-1185">Reference proteome</keyword>
<dbReference type="InterPro" id="IPR051675">
    <property type="entry name" value="Endo/Exo/Phosphatase_dom_1"/>
</dbReference>
<dbReference type="InterPro" id="IPR010994">
    <property type="entry name" value="RuvA_2-like"/>
</dbReference>
<protein>
    <submittedName>
        <fullName evidence="3">Helix-hairpin-helix domain-containing protein</fullName>
    </submittedName>
</protein>
<dbReference type="SUPFAM" id="SSF47781">
    <property type="entry name" value="RuvA domain 2-like"/>
    <property type="match status" value="2"/>
</dbReference>
<evidence type="ECO:0000313" key="3">
    <source>
        <dbReference type="EMBL" id="MCM8568067.1"/>
    </source>
</evidence>
<gene>
    <name evidence="3" type="ORF">NE848_01655</name>
</gene>
<keyword evidence="1" id="KW-0472">Membrane</keyword>
<proteinExistence type="predicted"/>
<evidence type="ECO:0000259" key="2">
    <source>
        <dbReference type="SMART" id="SM00278"/>
    </source>
</evidence>
<dbReference type="EMBL" id="JAMSCK010000001">
    <property type="protein sequence ID" value="MCM8568067.1"/>
    <property type="molecule type" value="Genomic_DNA"/>
</dbReference>
<accession>A0ABT0YX76</accession>
<dbReference type="RefSeq" id="WP_252110474.1">
    <property type="nucleotide sequence ID" value="NZ_JAMSCK010000001.1"/>
</dbReference>
<feature type="domain" description="Helix-hairpin-helix DNA-binding motif class 1" evidence="2">
    <location>
        <begin position="265"/>
        <end position="284"/>
    </location>
</feature>
<feature type="transmembrane region" description="Helical" evidence="1">
    <location>
        <begin position="18"/>
        <end position="37"/>
    </location>
</feature>
<dbReference type="Pfam" id="PF12836">
    <property type="entry name" value="HHH_3"/>
    <property type="match status" value="2"/>
</dbReference>
<dbReference type="PANTHER" id="PTHR21180">
    <property type="entry name" value="ENDONUCLEASE/EXONUCLEASE/PHOSPHATASE FAMILY DOMAIN-CONTAINING PROTEIN 1"/>
    <property type="match status" value="1"/>
</dbReference>
<dbReference type="Proteomes" id="UP001155077">
    <property type="component" value="Unassembled WGS sequence"/>
</dbReference>
<dbReference type="PANTHER" id="PTHR21180:SF32">
    <property type="entry name" value="ENDONUCLEASE_EXONUCLEASE_PHOSPHATASE FAMILY DOMAIN-CONTAINING PROTEIN 1"/>
    <property type="match status" value="1"/>
</dbReference>
<organism evidence="3 4">
    <name type="scientific">Gramella jeungdoensis</name>
    <dbReference type="NCBI Taxonomy" id="708091"/>
    <lineage>
        <taxon>Bacteria</taxon>
        <taxon>Pseudomonadati</taxon>
        <taxon>Bacteroidota</taxon>
        <taxon>Flavobacteriia</taxon>
        <taxon>Flavobacteriales</taxon>
        <taxon>Flavobacteriaceae</taxon>
        <taxon>Christiangramia</taxon>
    </lineage>
</organism>